<dbReference type="STRING" id="126957.T1JJ53"/>
<evidence type="ECO:0000259" key="3">
    <source>
        <dbReference type="PROSITE" id="PS51913"/>
    </source>
</evidence>
<dbReference type="GO" id="GO:0009887">
    <property type="term" value="P:animal organ morphogenesis"/>
    <property type="evidence" value="ECO:0007669"/>
    <property type="project" value="TreeGrafter"/>
</dbReference>
<dbReference type="EMBL" id="JH431182">
    <property type="status" value="NOT_ANNOTATED_CDS"/>
    <property type="molecule type" value="Genomic_DNA"/>
</dbReference>
<dbReference type="Pfam" id="PF05066">
    <property type="entry name" value="HARE-HTH"/>
    <property type="match status" value="1"/>
</dbReference>
<keyword evidence="5" id="KW-1185">Reference proteome</keyword>
<dbReference type="InterPro" id="IPR024811">
    <property type="entry name" value="ASX/ASX-like"/>
</dbReference>
<evidence type="ECO:0000313" key="5">
    <source>
        <dbReference type="Proteomes" id="UP000014500"/>
    </source>
</evidence>
<dbReference type="eggNOG" id="ENOG502S89X">
    <property type="taxonomic scope" value="Eukaryota"/>
</dbReference>
<dbReference type="InterPro" id="IPR007759">
    <property type="entry name" value="Asxl_HARE-HTH"/>
</dbReference>
<dbReference type="EnsemblMetazoa" id="SMAR013883-RA">
    <property type="protein sequence ID" value="SMAR013883-PA"/>
    <property type="gene ID" value="SMAR013883"/>
</dbReference>
<feature type="region of interest" description="Disordered" evidence="2">
    <location>
        <begin position="101"/>
        <end position="130"/>
    </location>
</feature>
<keyword evidence="1" id="KW-0804">Transcription</keyword>
<feature type="compositionally biased region" description="Basic residues" evidence="2">
    <location>
        <begin position="202"/>
        <end position="224"/>
    </location>
</feature>
<dbReference type="GO" id="GO:0035517">
    <property type="term" value="C:PR-DUB complex"/>
    <property type="evidence" value="ECO:0007669"/>
    <property type="project" value="TreeGrafter"/>
</dbReference>
<feature type="region of interest" description="Disordered" evidence="2">
    <location>
        <begin position="180"/>
        <end position="227"/>
    </location>
</feature>
<dbReference type="Proteomes" id="UP000014500">
    <property type="component" value="Unassembled WGS sequence"/>
</dbReference>
<dbReference type="PROSITE" id="PS51913">
    <property type="entry name" value="HTH_HARE"/>
    <property type="match status" value="1"/>
</dbReference>
<feature type="compositionally biased region" description="Acidic residues" evidence="2">
    <location>
        <begin position="101"/>
        <end position="117"/>
    </location>
</feature>
<evidence type="ECO:0000256" key="2">
    <source>
        <dbReference type="SAM" id="MobiDB-lite"/>
    </source>
</evidence>
<proteinExistence type="predicted"/>
<evidence type="ECO:0000256" key="1">
    <source>
        <dbReference type="ARBA" id="ARBA00023163"/>
    </source>
</evidence>
<reference evidence="4" key="2">
    <citation type="submission" date="2015-02" db="UniProtKB">
        <authorList>
            <consortium name="EnsemblMetazoa"/>
        </authorList>
    </citation>
    <scope>IDENTIFICATION</scope>
</reference>
<accession>T1JJ53</accession>
<dbReference type="PANTHER" id="PTHR13578:SF20">
    <property type="entry name" value="POLYCOMB PROTEIN ASX"/>
    <property type="match status" value="1"/>
</dbReference>
<evidence type="ECO:0000313" key="4">
    <source>
        <dbReference type="EnsemblMetazoa" id="SMAR013883-PA"/>
    </source>
</evidence>
<dbReference type="PANTHER" id="PTHR13578">
    <property type="entry name" value="ADDITIONAL SEX COMBS LIKE PROTEIN ASXL"/>
    <property type="match status" value="1"/>
</dbReference>
<name>T1JJ53_STRMM</name>
<dbReference type="GO" id="GO:0003682">
    <property type="term" value="F:chromatin binding"/>
    <property type="evidence" value="ECO:0007669"/>
    <property type="project" value="TreeGrafter"/>
</dbReference>
<protein>
    <recommendedName>
        <fullName evidence="3">HTH HARE-type domain-containing protein</fullName>
    </recommendedName>
</protein>
<reference evidence="5" key="1">
    <citation type="submission" date="2011-05" db="EMBL/GenBank/DDBJ databases">
        <authorList>
            <person name="Richards S.R."/>
            <person name="Qu J."/>
            <person name="Jiang H."/>
            <person name="Jhangiani S.N."/>
            <person name="Agravi P."/>
            <person name="Goodspeed R."/>
            <person name="Gross S."/>
            <person name="Mandapat C."/>
            <person name="Jackson L."/>
            <person name="Mathew T."/>
            <person name="Pu L."/>
            <person name="Thornton R."/>
            <person name="Saada N."/>
            <person name="Wilczek-Boney K.B."/>
            <person name="Lee S."/>
            <person name="Kovar C."/>
            <person name="Wu Y."/>
            <person name="Scherer S.E."/>
            <person name="Worley K.C."/>
            <person name="Muzny D.M."/>
            <person name="Gibbs R."/>
        </authorList>
    </citation>
    <scope>NUCLEOTIDE SEQUENCE</scope>
    <source>
        <strain evidence="5">Brora</strain>
    </source>
</reference>
<feature type="domain" description="HTH HARE-type" evidence="3">
    <location>
        <begin position="17"/>
        <end position="90"/>
    </location>
</feature>
<organism evidence="4 5">
    <name type="scientific">Strigamia maritima</name>
    <name type="common">European centipede</name>
    <name type="synonym">Geophilus maritimus</name>
    <dbReference type="NCBI Taxonomy" id="126957"/>
    <lineage>
        <taxon>Eukaryota</taxon>
        <taxon>Metazoa</taxon>
        <taxon>Ecdysozoa</taxon>
        <taxon>Arthropoda</taxon>
        <taxon>Myriapoda</taxon>
        <taxon>Chilopoda</taxon>
        <taxon>Pleurostigmophora</taxon>
        <taxon>Geophilomorpha</taxon>
        <taxon>Linotaeniidae</taxon>
        <taxon>Strigamia</taxon>
    </lineage>
</organism>
<sequence length="269" mass="29917">MQQETSKDKQIKKKKGRTWAEAAKIVMEIYPKMPLSCRDILQVIKQRNLKELSGNASVACLNSMLHANSRGPDPMFYKVEGKQEYGLKTEIPPGAILLEEDDEGSEASSGDESDDQENNNATSKQSKERKRGKILCVKLPNGYCKNNLPLERMRKFSLNSNNNTKSYSSLRDERQFYNTYSPSNAVSSTSTAGGNSPGKVSPHTHSKRAIKHALKQQQKRRKKTTSIASCATNNLYPRIIMKPLPAPPTSTVNVASLAGNKNESTREIL</sequence>
<feature type="compositionally biased region" description="Polar residues" evidence="2">
    <location>
        <begin position="180"/>
        <end position="194"/>
    </location>
</feature>
<dbReference type="GO" id="GO:0045944">
    <property type="term" value="P:positive regulation of transcription by RNA polymerase II"/>
    <property type="evidence" value="ECO:0007669"/>
    <property type="project" value="TreeGrafter"/>
</dbReference>
<dbReference type="HOGENOM" id="CLU_1036569_0_0_1"/>
<dbReference type="AlphaFoldDB" id="T1JJ53"/>